<evidence type="ECO:0000256" key="3">
    <source>
        <dbReference type="ARBA" id="ARBA00022888"/>
    </source>
</evidence>
<evidence type="ECO:0000313" key="6">
    <source>
        <dbReference type="EMBL" id="MCU6767182.1"/>
    </source>
</evidence>
<dbReference type="Pfam" id="PF00733">
    <property type="entry name" value="Asn_synthase"/>
    <property type="match status" value="1"/>
</dbReference>
<comment type="pathway">
    <text evidence="1">Amino-acid biosynthesis; L-asparagine biosynthesis; L-asparagine from L-aspartate (L-Gln route): step 1/1.</text>
</comment>
<dbReference type="PANTHER" id="PTHR43284">
    <property type="entry name" value="ASPARAGINE SYNTHETASE (GLUTAMINE-HYDROLYZING)"/>
    <property type="match status" value="1"/>
</dbReference>
<evidence type="ECO:0000256" key="2">
    <source>
        <dbReference type="ARBA" id="ARBA00012737"/>
    </source>
</evidence>
<gene>
    <name evidence="6" type="ORF">OCV61_17595</name>
</gene>
<dbReference type="InterPro" id="IPR001962">
    <property type="entry name" value="Asn_synthase"/>
</dbReference>
<evidence type="ECO:0000313" key="7">
    <source>
        <dbReference type="Proteomes" id="UP001652409"/>
    </source>
</evidence>
<protein>
    <recommendedName>
        <fullName evidence="2">asparagine synthase (glutamine-hydrolyzing)</fullName>
        <ecNumber evidence="2">6.3.5.4</ecNumber>
    </recommendedName>
</protein>
<keyword evidence="7" id="KW-1185">Reference proteome</keyword>
<keyword evidence="3" id="KW-0028">Amino-acid biosynthesis</keyword>
<keyword evidence="3" id="KW-0061">Asparagine biosynthesis</keyword>
<accession>A0ABT2TY64</accession>
<sequence>MLYQLKCENCNFDLSKYVLDVKVVLSGEGADELFGGYNIYREPESLKKIAWIPFGVRRVIGKLAAKLPDVKGRDFLIRAGMKVEERFIGNAYIYREKEKTQILKNKVTGPSTQEYLRPFFEELESENRGSLQDMEKMQSVDLSYWLPGDILQKADKMSMAHSLEVRVPFLDKEVFDFAAKLPKEAKIAAGTTKYIFRKAVSQFIPQETDERKKLGFPIPIRVWLRQDDWYQMVKELFTSKEAEEFFHTDKLLLLLKEHKEKKADNSRKIWTVLTFLIWYDRFFATCSK</sequence>
<evidence type="ECO:0000259" key="5">
    <source>
        <dbReference type="Pfam" id="PF00733"/>
    </source>
</evidence>
<dbReference type="Gene3D" id="3.40.50.620">
    <property type="entry name" value="HUPs"/>
    <property type="match status" value="1"/>
</dbReference>
<organism evidence="6 7">
    <name type="scientific">Blautia ammoniilytica</name>
    <dbReference type="NCBI Taxonomy" id="2981782"/>
    <lineage>
        <taxon>Bacteria</taxon>
        <taxon>Bacillati</taxon>
        <taxon>Bacillota</taxon>
        <taxon>Clostridia</taxon>
        <taxon>Lachnospirales</taxon>
        <taxon>Lachnospiraceae</taxon>
        <taxon>Blautia</taxon>
    </lineage>
</organism>
<name>A0ABT2TY64_9FIRM</name>
<comment type="caution">
    <text evidence="6">The sequence shown here is derived from an EMBL/GenBank/DDBJ whole genome shotgun (WGS) entry which is preliminary data.</text>
</comment>
<comment type="catalytic activity">
    <reaction evidence="4">
        <text>L-aspartate + L-glutamine + ATP + H2O = L-asparagine + L-glutamate + AMP + diphosphate + H(+)</text>
        <dbReference type="Rhea" id="RHEA:12228"/>
        <dbReference type="ChEBI" id="CHEBI:15377"/>
        <dbReference type="ChEBI" id="CHEBI:15378"/>
        <dbReference type="ChEBI" id="CHEBI:29985"/>
        <dbReference type="ChEBI" id="CHEBI:29991"/>
        <dbReference type="ChEBI" id="CHEBI:30616"/>
        <dbReference type="ChEBI" id="CHEBI:33019"/>
        <dbReference type="ChEBI" id="CHEBI:58048"/>
        <dbReference type="ChEBI" id="CHEBI:58359"/>
        <dbReference type="ChEBI" id="CHEBI:456215"/>
        <dbReference type="EC" id="6.3.5.4"/>
    </reaction>
</comment>
<dbReference type="PANTHER" id="PTHR43284:SF1">
    <property type="entry name" value="ASPARAGINE SYNTHETASE"/>
    <property type="match status" value="1"/>
</dbReference>
<dbReference type="EC" id="6.3.5.4" evidence="2"/>
<dbReference type="SUPFAM" id="SSF52402">
    <property type="entry name" value="Adenine nucleotide alpha hydrolases-like"/>
    <property type="match status" value="1"/>
</dbReference>
<proteinExistence type="predicted"/>
<dbReference type="InterPro" id="IPR014729">
    <property type="entry name" value="Rossmann-like_a/b/a_fold"/>
</dbReference>
<dbReference type="CDD" id="cd01991">
    <property type="entry name" value="Asn_synthase_B_C"/>
    <property type="match status" value="1"/>
</dbReference>
<feature type="domain" description="Asparagine synthetase" evidence="5">
    <location>
        <begin position="12"/>
        <end position="279"/>
    </location>
</feature>
<evidence type="ECO:0000256" key="1">
    <source>
        <dbReference type="ARBA" id="ARBA00005187"/>
    </source>
</evidence>
<dbReference type="Proteomes" id="UP001652409">
    <property type="component" value="Unassembled WGS sequence"/>
</dbReference>
<dbReference type="InterPro" id="IPR051786">
    <property type="entry name" value="ASN_synthetase/amidase"/>
</dbReference>
<dbReference type="RefSeq" id="WP_262583370.1">
    <property type="nucleotide sequence ID" value="NZ_JAOQJL010000056.1"/>
</dbReference>
<evidence type="ECO:0000256" key="4">
    <source>
        <dbReference type="ARBA" id="ARBA00048741"/>
    </source>
</evidence>
<dbReference type="EMBL" id="JAOQJL010000056">
    <property type="protein sequence ID" value="MCU6767182.1"/>
    <property type="molecule type" value="Genomic_DNA"/>
</dbReference>
<reference evidence="6 7" key="1">
    <citation type="journal article" date="2021" name="ISME Commun">
        <title>Automated analysis of genomic sequences facilitates high-throughput and comprehensive description of bacteria.</title>
        <authorList>
            <person name="Hitch T.C.A."/>
        </authorList>
    </citation>
    <scope>NUCLEOTIDE SEQUENCE [LARGE SCALE GENOMIC DNA]</scope>
    <source>
        <strain evidence="6 7">Sanger_23</strain>
    </source>
</reference>